<keyword evidence="1" id="KW-1133">Transmembrane helix</keyword>
<accession>A0A6C0LX10</accession>
<name>A0A6C0LX10_9ZZZZ</name>
<dbReference type="AlphaFoldDB" id="A0A6C0LX10"/>
<keyword evidence="1" id="KW-0812">Transmembrane</keyword>
<dbReference type="EMBL" id="MN740581">
    <property type="protein sequence ID" value="QHU34910.1"/>
    <property type="molecule type" value="Genomic_DNA"/>
</dbReference>
<evidence type="ECO:0000256" key="1">
    <source>
        <dbReference type="SAM" id="Phobius"/>
    </source>
</evidence>
<evidence type="ECO:0000313" key="2">
    <source>
        <dbReference type="EMBL" id="QHU34910.1"/>
    </source>
</evidence>
<keyword evidence="1" id="KW-0472">Membrane</keyword>
<reference evidence="2" key="1">
    <citation type="journal article" date="2020" name="Nature">
        <title>Giant virus diversity and host interactions through global metagenomics.</title>
        <authorList>
            <person name="Schulz F."/>
            <person name="Roux S."/>
            <person name="Paez-Espino D."/>
            <person name="Jungbluth S."/>
            <person name="Walsh D.A."/>
            <person name="Denef V.J."/>
            <person name="McMahon K.D."/>
            <person name="Konstantinidis K.T."/>
            <person name="Eloe-Fadrosh E.A."/>
            <person name="Kyrpides N.C."/>
            <person name="Woyke T."/>
        </authorList>
    </citation>
    <scope>NUCLEOTIDE SEQUENCE</scope>
    <source>
        <strain evidence="2">GVMAG-S-1017244-22</strain>
    </source>
</reference>
<organism evidence="2">
    <name type="scientific">viral metagenome</name>
    <dbReference type="NCBI Taxonomy" id="1070528"/>
    <lineage>
        <taxon>unclassified sequences</taxon>
        <taxon>metagenomes</taxon>
        <taxon>organismal metagenomes</taxon>
    </lineage>
</organism>
<proteinExistence type="predicted"/>
<protein>
    <submittedName>
        <fullName evidence="2">Uncharacterized protein</fullName>
    </submittedName>
</protein>
<feature type="transmembrane region" description="Helical" evidence="1">
    <location>
        <begin position="120"/>
        <end position="139"/>
    </location>
</feature>
<sequence>MIKLSINDYDRICKDKDDTHTQNTAILLNISVSKLNAICKNTDSFREYIDSLPITKKEKDKVKNSPIKDLPPKLLNSMNAKAKSLLDIPDHLFERIIHDDLKPLLKYNLREFNTFILIRWFLHYVYIYIVYIYIFLYGFQKNKN</sequence>